<reference evidence="1 2" key="1">
    <citation type="submission" date="2021-05" db="EMBL/GenBank/DDBJ databases">
        <title>Novel species in genus Cellulomonas.</title>
        <authorList>
            <person name="Zhang G."/>
        </authorList>
    </citation>
    <scope>NUCLEOTIDE SEQUENCE [LARGE SCALE GENOMIC DNA]</scope>
    <source>
        <strain evidence="2">zg-ZUI157</strain>
    </source>
</reference>
<organism evidence="1 2">
    <name type="scientific">Cellulomonas dongxiuzhuiae</name>
    <dbReference type="NCBI Taxonomy" id="2819979"/>
    <lineage>
        <taxon>Bacteria</taxon>
        <taxon>Bacillati</taxon>
        <taxon>Actinomycetota</taxon>
        <taxon>Actinomycetes</taxon>
        <taxon>Micrococcales</taxon>
        <taxon>Cellulomonadaceae</taxon>
        <taxon>Cellulomonas</taxon>
    </lineage>
</organism>
<evidence type="ECO:0000313" key="1">
    <source>
        <dbReference type="EMBL" id="QWC16805.1"/>
    </source>
</evidence>
<dbReference type="RefSeq" id="WP_208197961.1">
    <property type="nucleotide sequence ID" value="NZ_CP076023.1"/>
</dbReference>
<dbReference type="EMBL" id="CP076023">
    <property type="protein sequence ID" value="QWC16805.1"/>
    <property type="molecule type" value="Genomic_DNA"/>
</dbReference>
<keyword evidence="2" id="KW-1185">Reference proteome</keyword>
<proteinExistence type="predicted"/>
<evidence type="ECO:0000313" key="2">
    <source>
        <dbReference type="Proteomes" id="UP000679335"/>
    </source>
</evidence>
<protein>
    <submittedName>
        <fullName evidence="1">Uncharacterized protein</fullName>
    </submittedName>
</protein>
<gene>
    <name evidence="1" type="ORF">KKR89_03965</name>
</gene>
<dbReference type="Proteomes" id="UP000679335">
    <property type="component" value="Chromosome"/>
</dbReference>
<sequence length="163" mass="18628">MQIAWRSSRPNRKARRDEEVRVRADVKADEVIAALDEVRRILTRTIQFDGTLMPRDPERHKAVRWMVAEVRARAPIYSSRFVAILRPSSAFCLNRMSCGREASPRVRRDSTARCLRGEPAANVPDDIAQAERDLEALNDHIEAQIERQIAEDAAKHDQSTVDL</sequence>
<name>A0ABX8GLM6_9CELL</name>
<accession>A0ABX8GLM6</accession>